<dbReference type="Proteomes" id="UP000234950">
    <property type="component" value="Unassembled WGS sequence"/>
</dbReference>
<comment type="caution">
    <text evidence="1">The sequence shown here is derived from an EMBL/GenBank/DDBJ whole genome shotgun (WGS) entry which is preliminary data.</text>
</comment>
<gene>
    <name evidence="1" type="ORF">CVD27_22785</name>
</gene>
<protein>
    <submittedName>
        <fullName evidence="1">Uncharacterized protein</fullName>
    </submittedName>
</protein>
<proteinExistence type="predicted"/>
<dbReference type="EMBL" id="PGVE01000086">
    <property type="protein sequence ID" value="PLS01944.1"/>
    <property type="molecule type" value="Genomic_DNA"/>
</dbReference>
<reference evidence="1 2" key="1">
    <citation type="submission" date="2017-11" db="EMBL/GenBank/DDBJ databases">
        <title>Comparitive Functional Genomics of Dry Heat Resistant strains isolated from the Viking Spacecraft.</title>
        <authorList>
            <person name="Seuylemezian A."/>
            <person name="Cooper K."/>
            <person name="Vaishampayan P."/>
        </authorList>
    </citation>
    <scope>NUCLEOTIDE SEQUENCE [LARGE SCALE GENOMIC DNA]</scope>
    <source>
        <strain evidence="1 2">V32-6</strain>
    </source>
</reference>
<keyword evidence="2" id="KW-1185">Reference proteome</keyword>
<dbReference type="AlphaFoldDB" id="A0A2N5H8V8"/>
<evidence type="ECO:0000313" key="1">
    <source>
        <dbReference type="EMBL" id="PLS01944.1"/>
    </source>
</evidence>
<accession>A0A2N5H8V8</accession>
<dbReference type="RefSeq" id="WP_101650710.1">
    <property type="nucleotide sequence ID" value="NZ_PGVE01000086.1"/>
</dbReference>
<sequence length="82" mass="9592">MYKSSQNDQKMYEEVYHVLRNMKIGHSAKWRGTTIERIEPGGNFKMNDGLNEYYHWHPHMAAIIVISLCEKLPLGQVQEVNS</sequence>
<evidence type="ECO:0000313" key="2">
    <source>
        <dbReference type="Proteomes" id="UP000234950"/>
    </source>
</evidence>
<name>A0A2N5H8V8_9BACI</name>
<organism evidence="1 2">
    <name type="scientific">Neobacillus cucumis</name>
    <dbReference type="NCBI Taxonomy" id="1740721"/>
    <lineage>
        <taxon>Bacteria</taxon>
        <taxon>Bacillati</taxon>
        <taxon>Bacillota</taxon>
        <taxon>Bacilli</taxon>
        <taxon>Bacillales</taxon>
        <taxon>Bacillaceae</taxon>
        <taxon>Neobacillus</taxon>
    </lineage>
</organism>